<keyword evidence="4" id="KW-1185">Reference proteome</keyword>
<dbReference type="EMBL" id="LZZM01000015">
    <property type="protein sequence ID" value="OOM82381.1"/>
    <property type="molecule type" value="Genomic_DNA"/>
</dbReference>
<feature type="compositionally biased region" description="Basic and acidic residues" evidence="1">
    <location>
        <begin position="11"/>
        <end position="27"/>
    </location>
</feature>
<keyword evidence="2" id="KW-0812">Transmembrane</keyword>
<evidence type="ECO:0000256" key="1">
    <source>
        <dbReference type="SAM" id="MobiDB-lite"/>
    </source>
</evidence>
<organism evidence="3 4">
    <name type="scientific">Clostridium puniceum</name>
    <dbReference type="NCBI Taxonomy" id="29367"/>
    <lineage>
        <taxon>Bacteria</taxon>
        <taxon>Bacillati</taxon>
        <taxon>Bacillota</taxon>
        <taxon>Clostridia</taxon>
        <taxon>Eubacteriales</taxon>
        <taxon>Clostridiaceae</taxon>
        <taxon>Clostridium</taxon>
    </lineage>
</organism>
<protein>
    <submittedName>
        <fullName evidence="3">Uncharacterized protein</fullName>
    </submittedName>
</protein>
<name>A0A1S8TXC5_9CLOT</name>
<evidence type="ECO:0000313" key="4">
    <source>
        <dbReference type="Proteomes" id="UP000190890"/>
    </source>
</evidence>
<dbReference type="STRING" id="29367.CLPUN_02590"/>
<feature type="transmembrane region" description="Helical" evidence="2">
    <location>
        <begin position="72"/>
        <end position="93"/>
    </location>
</feature>
<feature type="region of interest" description="Disordered" evidence="1">
    <location>
        <begin position="1"/>
        <end position="40"/>
    </location>
</feature>
<keyword evidence="2" id="KW-0472">Membrane</keyword>
<comment type="caution">
    <text evidence="3">The sequence shown here is derived from an EMBL/GenBank/DDBJ whole genome shotgun (WGS) entry which is preliminary data.</text>
</comment>
<feature type="transmembrane region" description="Helical" evidence="2">
    <location>
        <begin position="45"/>
        <end position="66"/>
    </location>
</feature>
<proteinExistence type="predicted"/>
<dbReference type="AlphaFoldDB" id="A0A1S8TXC5"/>
<accession>A0A1S8TXC5</accession>
<reference evidence="3 4" key="1">
    <citation type="submission" date="2016-05" db="EMBL/GenBank/DDBJ databases">
        <title>Microbial solvent formation.</title>
        <authorList>
            <person name="Poehlein A."/>
            <person name="Montoya Solano J.D."/>
            <person name="Flitsch S."/>
            <person name="Krabben P."/>
            <person name="Duerre P."/>
            <person name="Daniel R."/>
        </authorList>
    </citation>
    <scope>NUCLEOTIDE SEQUENCE [LARGE SCALE GENOMIC DNA]</scope>
    <source>
        <strain evidence="3 4">DSM 2619</strain>
    </source>
</reference>
<gene>
    <name evidence="3" type="ORF">CLPUN_02590</name>
</gene>
<sequence>MNFKGGNVIKDGSDREAFAPFDDEPKPEPPPPPPEEKKPFDWGKLATNVLAGLAVVALVTVAAVAIAVTCGAAAPVIGAIAVGAAVAGTAAVASQAISDYNSGEVSDMSAYVSAGAREAFIGAVSGAIFGPFGATEALGGKMLLGGVTNEFESILRQTLNGESINWGTVLFDSGIGAATGGLFQGAGKLFEKASPFAKKAFNKISSEISENTKIALSNMQKGPRPVVLGSNLGNADEALGRLAKEFKKVKNEIKSGTEGAGKAKIELGKEDLDLLRKEWNVPETDTIAVGKTDISKLDDVTFKGGSPEVRKEAGLPTLDDIAPKREFKAPYYYIKADSPGGIVILKIQCQ</sequence>
<keyword evidence="2" id="KW-1133">Transmembrane helix</keyword>
<evidence type="ECO:0000313" key="3">
    <source>
        <dbReference type="EMBL" id="OOM82381.1"/>
    </source>
</evidence>
<evidence type="ECO:0000256" key="2">
    <source>
        <dbReference type="SAM" id="Phobius"/>
    </source>
</evidence>
<dbReference type="Proteomes" id="UP000190890">
    <property type="component" value="Unassembled WGS sequence"/>
</dbReference>
<dbReference type="RefSeq" id="WP_198944268.1">
    <property type="nucleotide sequence ID" value="NZ_LZZM01000015.1"/>
</dbReference>